<proteinExistence type="predicted"/>
<sequence length="98" mass="10874">MLRKDNLKLGIVLGIIAPVFGMALYYLWKFYPAATIADFFRLLGSQKTLITGIVSVSLLANAVLFTIYINTRRDDTAKGIFASTCVYAVGSLILKYFL</sequence>
<feature type="transmembrane region" description="Helical" evidence="1">
    <location>
        <begin position="48"/>
        <end position="68"/>
    </location>
</feature>
<accession>A0A1N7RI86</accession>
<dbReference type="STRING" id="477680.SAMN05421788_11913"/>
<organism evidence="2 3">
    <name type="scientific">Filimonas lacunae</name>
    <dbReference type="NCBI Taxonomy" id="477680"/>
    <lineage>
        <taxon>Bacteria</taxon>
        <taxon>Pseudomonadati</taxon>
        <taxon>Bacteroidota</taxon>
        <taxon>Chitinophagia</taxon>
        <taxon>Chitinophagales</taxon>
        <taxon>Chitinophagaceae</taxon>
        <taxon>Filimonas</taxon>
    </lineage>
</organism>
<name>A0A1N7RI86_9BACT</name>
<gene>
    <name evidence="2" type="ORF">SAMN05421788_11913</name>
</gene>
<feature type="transmembrane region" description="Helical" evidence="1">
    <location>
        <begin position="80"/>
        <end position="97"/>
    </location>
</feature>
<keyword evidence="1" id="KW-0472">Membrane</keyword>
<evidence type="ECO:0000256" key="1">
    <source>
        <dbReference type="SAM" id="Phobius"/>
    </source>
</evidence>
<reference evidence="3" key="1">
    <citation type="submission" date="2017-01" db="EMBL/GenBank/DDBJ databases">
        <authorList>
            <person name="Varghese N."/>
            <person name="Submissions S."/>
        </authorList>
    </citation>
    <scope>NUCLEOTIDE SEQUENCE [LARGE SCALE GENOMIC DNA]</scope>
    <source>
        <strain evidence="3">DSM 21054</strain>
    </source>
</reference>
<feature type="transmembrane region" description="Helical" evidence="1">
    <location>
        <begin position="7"/>
        <end position="28"/>
    </location>
</feature>
<dbReference type="AlphaFoldDB" id="A0A1N7RI86"/>
<dbReference type="EMBL" id="FTOR01000019">
    <property type="protein sequence ID" value="SIT34782.1"/>
    <property type="molecule type" value="Genomic_DNA"/>
</dbReference>
<evidence type="ECO:0000313" key="2">
    <source>
        <dbReference type="EMBL" id="SIT34782.1"/>
    </source>
</evidence>
<keyword evidence="3" id="KW-1185">Reference proteome</keyword>
<keyword evidence="1" id="KW-1133">Transmembrane helix</keyword>
<dbReference type="Proteomes" id="UP000186917">
    <property type="component" value="Unassembled WGS sequence"/>
</dbReference>
<evidence type="ECO:0000313" key="3">
    <source>
        <dbReference type="Proteomes" id="UP000186917"/>
    </source>
</evidence>
<keyword evidence="1" id="KW-0812">Transmembrane</keyword>
<dbReference type="RefSeq" id="WP_076383005.1">
    <property type="nucleotide sequence ID" value="NZ_AP017422.1"/>
</dbReference>
<protein>
    <submittedName>
        <fullName evidence="2">Uncharacterized protein</fullName>
    </submittedName>
</protein>